<proteinExistence type="predicted"/>
<organism evidence="5 6">
    <name type="scientific">Tenacibaculum discolor</name>
    <dbReference type="NCBI Taxonomy" id="361581"/>
    <lineage>
        <taxon>Bacteria</taxon>
        <taxon>Pseudomonadati</taxon>
        <taxon>Bacteroidota</taxon>
        <taxon>Flavobacteriia</taxon>
        <taxon>Flavobacteriales</taxon>
        <taxon>Flavobacteriaceae</taxon>
        <taxon>Tenacibaculum</taxon>
    </lineage>
</organism>
<keyword evidence="1" id="KW-0175">Coiled coil</keyword>
<dbReference type="EMBL" id="PDUU01000013">
    <property type="protein sequence ID" value="PHN96706.1"/>
    <property type="molecule type" value="Genomic_DNA"/>
</dbReference>
<feature type="domain" description="DUF4349" evidence="3">
    <location>
        <begin position="59"/>
        <end position="263"/>
    </location>
</feature>
<dbReference type="AlphaFoldDB" id="A0A2G1BRP0"/>
<comment type="caution">
    <text evidence="5">The sequence shown here is derived from an EMBL/GenBank/DDBJ whole genome shotgun (WGS) entry which is preliminary data.</text>
</comment>
<dbReference type="EMBL" id="JAUYVU010000009">
    <property type="protein sequence ID" value="MDP2542202.1"/>
    <property type="molecule type" value="Genomic_DNA"/>
</dbReference>
<keyword evidence="2" id="KW-0472">Membrane</keyword>
<keyword evidence="7" id="KW-1185">Reference proteome</keyword>
<feature type="coiled-coil region" evidence="1">
    <location>
        <begin position="155"/>
        <end position="202"/>
    </location>
</feature>
<feature type="transmembrane region" description="Helical" evidence="2">
    <location>
        <begin position="242"/>
        <end position="264"/>
    </location>
</feature>
<reference evidence="5 6" key="1">
    <citation type="journal article" date="2016" name="Nat. Commun.">
        <title>Microbial interactions lead to rapid micro-scale successions on model marine particles.</title>
        <authorList>
            <person name="Datta M.S."/>
            <person name="Sliwerska E."/>
            <person name="Gore J."/>
            <person name="Polz M.F."/>
            <person name="Cordero O.X."/>
        </authorList>
    </citation>
    <scope>NUCLEOTIDE SEQUENCE [LARGE SCALE GENOMIC DNA]</scope>
    <source>
        <strain evidence="5 6">4G03</strain>
    </source>
</reference>
<dbReference type="Pfam" id="PF14257">
    <property type="entry name" value="DUF4349"/>
    <property type="match status" value="1"/>
</dbReference>
<evidence type="ECO:0000313" key="5">
    <source>
        <dbReference type="EMBL" id="PHN96706.1"/>
    </source>
</evidence>
<evidence type="ECO:0000259" key="3">
    <source>
        <dbReference type="Pfam" id="PF14257"/>
    </source>
</evidence>
<dbReference type="InterPro" id="IPR025645">
    <property type="entry name" value="DUF4349"/>
</dbReference>
<sequence length="272" mass="31473">MRTILVFFGAFLLFVSCNSKGENPNSYGELKTSGNFDITEEIVESSEVAPENKKVTIERKLIKTGDISFETDDLLETRNHIEQAVKKYNGYISADNEYKSSQNITSNLTVRIPSKSFDAFLNEISSKVERFDNKNISVNDVTEQFLDIQARLKVKKELEQRYSEILKKASSVKEILEVERELTNVRSEIESMEGRLKYLQNQVSFSTLTIRFYKKEVSKTYSKSFGRRIADAFGNGVDNIKWFFIGLVNIWPFILLIVLLIIFIKKRIKRKE</sequence>
<evidence type="ECO:0000313" key="7">
    <source>
        <dbReference type="Proteomes" id="UP001242342"/>
    </source>
</evidence>
<dbReference type="Proteomes" id="UP000222163">
    <property type="component" value="Unassembled WGS sequence"/>
</dbReference>
<reference evidence="5" key="2">
    <citation type="submission" date="2017-10" db="EMBL/GenBank/DDBJ databases">
        <authorList>
            <person name="Enke T.N."/>
            <person name="Cordero O.X."/>
        </authorList>
    </citation>
    <scope>NUCLEOTIDE SEQUENCE</scope>
    <source>
        <strain evidence="5">4G03</strain>
    </source>
</reference>
<gene>
    <name evidence="5" type="ORF">CSC81_13335</name>
    <name evidence="4" type="ORF">Q8W23_12015</name>
</gene>
<keyword evidence="2" id="KW-0812">Transmembrane</keyword>
<evidence type="ECO:0000256" key="2">
    <source>
        <dbReference type="SAM" id="Phobius"/>
    </source>
</evidence>
<dbReference type="PROSITE" id="PS51257">
    <property type="entry name" value="PROKAR_LIPOPROTEIN"/>
    <property type="match status" value="1"/>
</dbReference>
<protein>
    <submittedName>
        <fullName evidence="4">DUF4349 domain-containing protein</fullName>
    </submittedName>
</protein>
<evidence type="ECO:0000256" key="1">
    <source>
        <dbReference type="SAM" id="Coils"/>
    </source>
</evidence>
<name>A0A2G1BRP0_9FLAO</name>
<reference evidence="4 7" key="3">
    <citation type="submission" date="2023-07" db="EMBL/GenBank/DDBJ databases">
        <title>Genome content predicts the carbon catabolic preferences of heterotrophic bacteria.</title>
        <authorList>
            <person name="Gralka M."/>
        </authorList>
    </citation>
    <scope>NUCLEOTIDE SEQUENCE [LARGE SCALE GENOMIC DNA]</scope>
    <source>
        <strain evidence="4 7">4G03</strain>
    </source>
</reference>
<evidence type="ECO:0000313" key="6">
    <source>
        <dbReference type="Proteomes" id="UP000222163"/>
    </source>
</evidence>
<evidence type="ECO:0000313" key="4">
    <source>
        <dbReference type="EMBL" id="MDP2542202.1"/>
    </source>
</evidence>
<dbReference type="Proteomes" id="UP001242342">
    <property type="component" value="Unassembled WGS sequence"/>
</dbReference>
<dbReference type="RefSeq" id="WP_099216246.1">
    <property type="nucleotide sequence ID" value="NZ_JAUYVU010000009.1"/>
</dbReference>
<keyword evidence="2" id="KW-1133">Transmembrane helix</keyword>
<accession>A0A2G1BRP0</accession>